<proteinExistence type="predicted"/>
<name>A0A1H1Q5A4_BRESA</name>
<dbReference type="STRING" id="629680.SAMN04489751_1431"/>
<dbReference type="Gene3D" id="3.40.30.10">
    <property type="entry name" value="Glutaredoxin"/>
    <property type="match status" value="1"/>
</dbReference>
<evidence type="ECO:0000313" key="2">
    <source>
        <dbReference type="EMBL" id="SDS18570.1"/>
    </source>
</evidence>
<accession>A0A1H1Q5A4</accession>
<dbReference type="InterPro" id="IPR024705">
    <property type="entry name" value="Ssp411"/>
</dbReference>
<dbReference type="PANTHER" id="PTHR42899">
    <property type="entry name" value="SPERMATOGENESIS-ASSOCIATED PROTEIN 20"/>
    <property type="match status" value="1"/>
</dbReference>
<dbReference type="Pfam" id="PF03190">
    <property type="entry name" value="Thioredox_DsbH"/>
    <property type="match status" value="1"/>
</dbReference>
<dbReference type="InterPro" id="IPR004879">
    <property type="entry name" value="Ssp411-like_TRX"/>
</dbReference>
<dbReference type="PANTHER" id="PTHR42899:SF1">
    <property type="entry name" value="SPERMATOGENESIS-ASSOCIATED PROTEIN 20"/>
    <property type="match status" value="1"/>
</dbReference>
<dbReference type="SUPFAM" id="SSF52833">
    <property type="entry name" value="Thioredoxin-like"/>
    <property type="match status" value="1"/>
</dbReference>
<dbReference type="AlphaFoldDB" id="A0A1H1Q5A4"/>
<dbReference type="Proteomes" id="UP000199700">
    <property type="component" value="Chromosome"/>
</dbReference>
<gene>
    <name evidence="2" type="ORF">SAMN04489751_1431</name>
</gene>
<keyword evidence="3" id="KW-1185">Reference proteome</keyword>
<dbReference type="OrthoDB" id="9762614at2"/>
<feature type="domain" description="Spermatogenesis-associated protein 20-like TRX" evidence="1">
    <location>
        <begin position="3"/>
        <end position="58"/>
    </location>
</feature>
<evidence type="ECO:0000259" key="1">
    <source>
        <dbReference type="Pfam" id="PF03190"/>
    </source>
</evidence>
<evidence type="ECO:0000313" key="3">
    <source>
        <dbReference type="Proteomes" id="UP000199700"/>
    </source>
</evidence>
<dbReference type="InterPro" id="IPR036249">
    <property type="entry name" value="Thioredoxin-like_sf"/>
</dbReference>
<reference evidence="2" key="1">
    <citation type="submission" date="2016-10" db="EMBL/GenBank/DDBJ databases">
        <authorList>
            <person name="Varghese N."/>
            <person name="Submissions S."/>
        </authorList>
    </citation>
    <scope>NUCLEOTIDE SEQUENCE [LARGE SCALE GENOMIC DNA]</scope>
    <source>
        <strain evidence="2">DSM 22082</strain>
    </source>
</reference>
<protein>
    <recommendedName>
        <fullName evidence="1">Spermatogenesis-associated protein 20-like TRX domain-containing protein</fullName>
    </recommendedName>
</protein>
<sequence length="78" mass="8804">MANELASSTSPYLRAHADNPVDWRMWTKDNLAEAARRDVPLLISIGYSTCHWCHVIIESLQNQVLTPEPRVLGVFNAI</sequence>
<dbReference type="EMBL" id="LT629739">
    <property type="protein sequence ID" value="SDS18570.1"/>
    <property type="molecule type" value="Genomic_DNA"/>
</dbReference>
<organism evidence="2 3">
    <name type="scientific">Brevibacterium sandarakinum</name>
    <dbReference type="NCBI Taxonomy" id="629680"/>
    <lineage>
        <taxon>Bacteria</taxon>
        <taxon>Bacillati</taxon>
        <taxon>Actinomycetota</taxon>
        <taxon>Actinomycetes</taxon>
        <taxon>Micrococcales</taxon>
        <taxon>Brevibacteriaceae</taxon>
        <taxon>Brevibacterium</taxon>
    </lineage>
</organism>